<evidence type="ECO:0000256" key="3">
    <source>
        <dbReference type="ARBA" id="ARBA00012438"/>
    </source>
</evidence>
<keyword evidence="4" id="KW-0597">Phosphoprotein</keyword>
<keyword evidence="6 13" id="KW-0812">Transmembrane</keyword>
<feature type="transmembrane region" description="Helical" evidence="13">
    <location>
        <begin position="159"/>
        <end position="177"/>
    </location>
</feature>
<dbReference type="EC" id="2.7.13.3" evidence="3"/>
<dbReference type="PROSITE" id="PS50885">
    <property type="entry name" value="HAMP"/>
    <property type="match status" value="1"/>
</dbReference>
<dbReference type="PANTHER" id="PTHR45436:SF14">
    <property type="entry name" value="SENSOR PROTEIN QSEC"/>
    <property type="match status" value="1"/>
</dbReference>
<feature type="transmembrane region" description="Helical" evidence="13">
    <location>
        <begin position="16"/>
        <end position="37"/>
    </location>
</feature>
<dbReference type="InterPro" id="IPR003661">
    <property type="entry name" value="HisK_dim/P_dom"/>
</dbReference>
<evidence type="ECO:0000256" key="6">
    <source>
        <dbReference type="ARBA" id="ARBA00022692"/>
    </source>
</evidence>
<evidence type="ECO:0000256" key="10">
    <source>
        <dbReference type="ARBA" id="ARBA00022989"/>
    </source>
</evidence>
<organism evidence="16 17">
    <name type="scientific">Sphaerotilus sulfidivorans</name>
    <dbReference type="NCBI Taxonomy" id="639200"/>
    <lineage>
        <taxon>Bacteria</taxon>
        <taxon>Pseudomonadati</taxon>
        <taxon>Pseudomonadota</taxon>
        <taxon>Betaproteobacteria</taxon>
        <taxon>Burkholderiales</taxon>
        <taxon>Sphaerotilaceae</taxon>
        <taxon>Sphaerotilus</taxon>
    </lineage>
</organism>
<reference evidence="16 17" key="1">
    <citation type="submission" date="2024-06" db="EMBL/GenBank/DDBJ databases">
        <title>Genomic Encyclopedia of Type Strains, Phase IV (KMG-IV): sequencing the most valuable type-strain genomes for metagenomic binning, comparative biology and taxonomic classification.</title>
        <authorList>
            <person name="Goeker M."/>
        </authorList>
    </citation>
    <scope>NUCLEOTIDE SEQUENCE [LARGE SCALE GENOMIC DNA]</scope>
    <source>
        <strain evidence="16 17">D-501</strain>
    </source>
</reference>
<dbReference type="Pfam" id="PF08521">
    <property type="entry name" value="2CSK_N"/>
    <property type="match status" value="1"/>
</dbReference>
<comment type="subcellular location">
    <subcellularLocation>
        <location evidence="2">Membrane</location>
        <topology evidence="2">Multi-pass membrane protein</topology>
    </subcellularLocation>
</comment>
<evidence type="ECO:0000256" key="5">
    <source>
        <dbReference type="ARBA" id="ARBA00022679"/>
    </source>
</evidence>
<protein>
    <recommendedName>
        <fullName evidence="3">histidine kinase</fullName>
        <ecNumber evidence="3">2.7.13.3</ecNumber>
    </recommendedName>
</protein>
<evidence type="ECO:0000256" key="2">
    <source>
        <dbReference type="ARBA" id="ARBA00004141"/>
    </source>
</evidence>
<evidence type="ECO:0000259" key="15">
    <source>
        <dbReference type="PROSITE" id="PS50885"/>
    </source>
</evidence>
<comment type="caution">
    <text evidence="16">The sequence shown here is derived from an EMBL/GenBank/DDBJ whole genome shotgun (WGS) entry which is preliminary data.</text>
</comment>
<evidence type="ECO:0000256" key="13">
    <source>
        <dbReference type="SAM" id="Phobius"/>
    </source>
</evidence>
<evidence type="ECO:0000256" key="7">
    <source>
        <dbReference type="ARBA" id="ARBA00022741"/>
    </source>
</evidence>
<dbReference type="InterPro" id="IPR003594">
    <property type="entry name" value="HATPase_dom"/>
</dbReference>
<dbReference type="Gene3D" id="3.30.565.10">
    <property type="entry name" value="Histidine kinase-like ATPase, C-terminal domain"/>
    <property type="match status" value="1"/>
</dbReference>
<dbReference type="SUPFAM" id="SSF47384">
    <property type="entry name" value="Homodimeric domain of signal transducing histidine kinase"/>
    <property type="match status" value="1"/>
</dbReference>
<dbReference type="Proteomes" id="UP001549111">
    <property type="component" value="Unassembled WGS sequence"/>
</dbReference>
<dbReference type="PROSITE" id="PS50109">
    <property type="entry name" value="HIS_KIN"/>
    <property type="match status" value="1"/>
</dbReference>
<dbReference type="CDD" id="cd00082">
    <property type="entry name" value="HisKA"/>
    <property type="match status" value="1"/>
</dbReference>
<dbReference type="InterPro" id="IPR005467">
    <property type="entry name" value="His_kinase_dom"/>
</dbReference>
<evidence type="ECO:0000259" key="14">
    <source>
        <dbReference type="PROSITE" id="PS50109"/>
    </source>
</evidence>
<evidence type="ECO:0000256" key="9">
    <source>
        <dbReference type="ARBA" id="ARBA00022840"/>
    </source>
</evidence>
<evidence type="ECO:0000256" key="11">
    <source>
        <dbReference type="ARBA" id="ARBA00023012"/>
    </source>
</evidence>
<evidence type="ECO:0000256" key="8">
    <source>
        <dbReference type="ARBA" id="ARBA00022777"/>
    </source>
</evidence>
<evidence type="ECO:0000256" key="12">
    <source>
        <dbReference type="SAM" id="MobiDB-lite"/>
    </source>
</evidence>
<dbReference type="SUPFAM" id="SSF55874">
    <property type="entry name" value="ATPase domain of HSP90 chaperone/DNA topoisomerase II/histidine kinase"/>
    <property type="match status" value="1"/>
</dbReference>
<proteinExistence type="predicted"/>
<dbReference type="PANTHER" id="PTHR45436">
    <property type="entry name" value="SENSOR HISTIDINE KINASE YKOH"/>
    <property type="match status" value="1"/>
</dbReference>
<dbReference type="RefSeq" id="WP_310734035.1">
    <property type="nucleotide sequence ID" value="NZ_CP035708.1"/>
</dbReference>
<keyword evidence="13" id="KW-0472">Membrane</keyword>
<sequence>MSPLHPARRSSLRARLLGRVLAGVTMLWMLAAVLAWVDTRRELDSLLDGHLAQSAALLIALQLEDGGEAALPPASNLHRYSPRVAFQVWRDGALEMHSWNAPAEPLAPLVPGFHATHLSGRDWRVYAARPRQASDAIVLIGELGYSREEILEAVLRSSLLPLLVALPLLGLSVWWAVRLGLVPLDRLGRELATRDPAELTPVRIDDAPAELLPLIQALNELFDRTHALLSSERRFTADAAHELRTPIAGIRAQAQAALAVADPAARRHALQATLAGCDRATRLVQQLLTLARLEAEPQCRQGRADLVALARDEVVEIAATAFEEGQDLQFEAPEEEGWLQVRGEPTLLAVLLRNLIDNALRYSPAGATVRVTVLPPAQAETSTSVMPDGTETPVPRARLIVEDSGPGLSPEHLQRLGERFFRALGNDRPGSGLGWSIVRRIAMALQLDIQVDRSPELGGLRVSVAVAMAPQEPEPESTAAASVAAADQPARPSGPPPEPERSRT</sequence>
<dbReference type="SMART" id="SM00388">
    <property type="entry name" value="HisKA"/>
    <property type="match status" value="1"/>
</dbReference>
<dbReference type="InterPro" id="IPR036097">
    <property type="entry name" value="HisK_dim/P_sf"/>
</dbReference>
<keyword evidence="10 13" id="KW-1133">Transmembrane helix</keyword>
<gene>
    <name evidence="16" type="ORF">ABIC99_001039</name>
</gene>
<dbReference type="Gene3D" id="1.20.5.1040">
    <property type="entry name" value="Sensor protein qsec"/>
    <property type="match status" value="1"/>
</dbReference>
<dbReference type="EMBL" id="JBEPLS010000003">
    <property type="protein sequence ID" value="MET3603255.1"/>
    <property type="molecule type" value="Genomic_DNA"/>
</dbReference>
<dbReference type="CDD" id="cd00075">
    <property type="entry name" value="HATPase"/>
    <property type="match status" value="1"/>
</dbReference>
<evidence type="ECO:0000313" key="16">
    <source>
        <dbReference type="EMBL" id="MET3603255.1"/>
    </source>
</evidence>
<dbReference type="InterPro" id="IPR036890">
    <property type="entry name" value="HATPase_C_sf"/>
</dbReference>
<keyword evidence="17" id="KW-1185">Reference proteome</keyword>
<evidence type="ECO:0000256" key="4">
    <source>
        <dbReference type="ARBA" id="ARBA00022553"/>
    </source>
</evidence>
<feature type="region of interest" description="Disordered" evidence="12">
    <location>
        <begin position="469"/>
        <end position="504"/>
    </location>
</feature>
<keyword evidence="8 16" id="KW-0418">Kinase</keyword>
<keyword evidence="7" id="KW-0547">Nucleotide-binding</keyword>
<dbReference type="GO" id="GO:0004673">
    <property type="term" value="F:protein histidine kinase activity"/>
    <property type="evidence" value="ECO:0007669"/>
    <property type="project" value="UniProtKB-EC"/>
</dbReference>
<keyword evidence="11" id="KW-0902">Two-component regulatory system</keyword>
<dbReference type="InterPro" id="IPR050428">
    <property type="entry name" value="TCS_sensor_his_kinase"/>
</dbReference>
<dbReference type="InterPro" id="IPR003660">
    <property type="entry name" value="HAMP_dom"/>
</dbReference>
<evidence type="ECO:0000313" key="17">
    <source>
        <dbReference type="Proteomes" id="UP001549111"/>
    </source>
</evidence>
<comment type="catalytic activity">
    <reaction evidence="1">
        <text>ATP + protein L-histidine = ADP + protein N-phospho-L-histidine.</text>
        <dbReference type="EC" id="2.7.13.3"/>
    </reaction>
</comment>
<dbReference type="InterPro" id="IPR013727">
    <property type="entry name" value="2CSK_N"/>
</dbReference>
<feature type="compositionally biased region" description="Low complexity" evidence="12">
    <location>
        <begin position="476"/>
        <end position="491"/>
    </location>
</feature>
<dbReference type="Gene3D" id="1.10.287.130">
    <property type="match status" value="1"/>
</dbReference>
<keyword evidence="5 16" id="KW-0808">Transferase</keyword>
<dbReference type="Pfam" id="PF02518">
    <property type="entry name" value="HATPase_c"/>
    <property type="match status" value="1"/>
</dbReference>
<feature type="domain" description="HAMP" evidence="15">
    <location>
        <begin position="178"/>
        <end position="230"/>
    </location>
</feature>
<dbReference type="Pfam" id="PF00512">
    <property type="entry name" value="HisKA"/>
    <property type="match status" value="1"/>
</dbReference>
<feature type="domain" description="Histidine kinase" evidence="14">
    <location>
        <begin position="238"/>
        <end position="470"/>
    </location>
</feature>
<keyword evidence="9" id="KW-0067">ATP-binding</keyword>
<evidence type="ECO:0000256" key="1">
    <source>
        <dbReference type="ARBA" id="ARBA00000085"/>
    </source>
</evidence>
<accession>A0ABV2IJZ6</accession>
<dbReference type="SMART" id="SM00387">
    <property type="entry name" value="HATPase_c"/>
    <property type="match status" value="1"/>
</dbReference>
<name>A0ABV2IJZ6_9BURK</name>